<protein>
    <submittedName>
        <fullName evidence="1">Uncharacterized protein</fullName>
    </submittedName>
</protein>
<dbReference type="EMBL" id="BK014763">
    <property type="protein sequence ID" value="DAD74690.1"/>
    <property type="molecule type" value="Genomic_DNA"/>
</dbReference>
<organism evidence="1">
    <name type="scientific">Siphoviridae sp. ctOOe6</name>
    <dbReference type="NCBI Taxonomy" id="2826309"/>
    <lineage>
        <taxon>Viruses</taxon>
        <taxon>Duplodnaviria</taxon>
        <taxon>Heunggongvirae</taxon>
        <taxon>Uroviricota</taxon>
        <taxon>Caudoviricetes</taxon>
    </lineage>
</organism>
<sequence>METHQIKKRGIDLTEKELGQMHYLNREIEKLNEELSWMECKSMIKSPLLTGMPFGTGVSDKTADYAVRMEEIRELIDLSIKKLLHTRAEIERFLQEIEDPELRLIIRLRSINNLGWQEIGEELGMDRRTASRKYQRFCEEKLIHNAQE</sequence>
<evidence type="ECO:0000313" key="1">
    <source>
        <dbReference type="EMBL" id="DAD74690.1"/>
    </source>
</evidence>
<name>A0A8S5LXP3_9CAUD</name>
<proteinExistence type="predicted"/>
<accession>A0A8S5LXP3</accession>
<reference evidence="1" key="1">
    <citation type="journal article" date="2021" name="Proc. Natl. Acad. Sci. U.S.A.">
        <title>A Catalog of Tens of Thousands of Viruses from Human Metagenomes Reveals Hidden Associations with Chronic Diseases.</title>
        <authorList>
            <person name="Tisza M.J."/>
            <person name="Buck C.B."/>
        </authorList>
    </citation>
    <scope>NUCLEOTIDE SEQUENCE</scope>
    <source>
        <strain evidence="1">CtOOe6</strain>
    </source>
</reference>